<protein>
    <submittedName>
        <fullName evidence="2">Uncharacterized protein</fullName>
    </submittedName>
</protein>
<keyword evidence="3" id="KW-1185">Reference proteome</keyword>
<evidence type="ECO:0000256" key="1">
    <source>
        <dbReference type="SAM" id="MobiDB-lite"/>
    </source>
</evidence>
<comment type="caution">
    <text evidence="2">The sequence shown here is derived from an EMBL/GenBank/DDBJ whole genome shotgun (WGS) entry which is preliminary data.</text>
</comment>
<dbReference type="EMBL" id="JALJOR010000006">
    <property type="protein sequence ID" value="KAK9815704.1"/>
    <property type="molecule type" value="Genomic_DNA"/>
</dbReference>
<dbReference type="Proteomes" id="UP001489004">
    <property type="component" value="Unassembled WGS sequence"/>
</dbReference>
<name>A0AAW1Q5U2_9CHLO</name>
<evidence type="ECO:0000313" key="3">
    <source>
        <dbReference type="Proteomes" id="UP001489004"/>
    </source>
</evidence>
<feature type="region of interest" description="Disordered" evidence="1">
    <location>
        <begin position="1"/>
        <end position="38"/>
    </location>
</feature>
<dbReference type="AlphaFoldDB" id="A0AAW1Q5U2"/>
<reference evidence="2 3" key="1">
    <citation type="journal article" date="2024" name="Nat. Commun.">
        <title>Phylogenomics reveals the evolutionary origins of lichenization in chlorophyte algae.</title>
        <authorList>
            <person name="Puginier C."/>
            <person name="Libourel C."/>
            <person name="Otte J."/>
            <person name="Skaloud P."/>
            <person name="Haon M."/>
            <person name="Grisel S."/>
            <person name="Petersen M."/>
            <person name="Berrin J.G."/>
            <person name="Delaux P.M."/>
            <person name="Dal Grande F."/>
            <person name="Keller J."/>
        </authorList>
    </citation>
    <scope>NUCLEOTIDE SEQUENCE [LARGE SCALE GENOMIC DNA]</scope>
    <source>
        <strain evidence="2 3">SAG 2043</strain>
    </source>
</reference>
<accession>A0AAW1Q5U2</accession>
<organism evidence="2 3">
    <name type="scientific">[Myrmecia] bisecta</name>
    <dbReference type="NCBI Taxonomy" id="41462"/>
    <lineage>
        <taxon>Eukaryota</taxon>
        <taxon>Viridiplantae</taxon>
        <taxon>Chlorophyta</taxon>
        <taxon>core chlorophytes</taxon>
        <taxon>Trebouxiophyceae</taxon>
        <taxon>Trebouxiales</taxon>
        <taxon>Trebouxiaceae</taxon>
        <taxon>Myrmecia</taxon>
    </lineage>
</organism>
<evidence type="ECO:0000313" key="2">
    <source>
        <dbReference type="EMBL" id="KAK9815704.1"/>
    </source>
</evidence>
<gene>
    <name evidence="2" type="ORF">WJX72_008335</name>
</gene>
<proteinExistence type="predicted"/>
<sequence length="91" mass="9771">MSFAVRGLSKLGSSAARPALSGARSATTTAAPGNAKSVLDQLPEPTLNFWEAPLKPATWKYSHQWGFLATMGGGVTYALYNVMTQEKPERK</sequence>